<feature type="transmembrane region" description="Helical" evidence="8">
    <location>
        <begin position="122"/>
        <end position="149"/>
    </location>
</feature>
<keyword evidence="4 8" id="KW-0812">Transmembrane</keyword>
<gene>
    <name evidence="11" type="ORF">BLIG_00171</name>
</gene>
<evidence type="ECO:0000256" key="1">
    <source>
        <dbReference type="ARBA" id="ARBA00004651"/>
    </source>
</evidence>
<dbReference type="Pfam" id="PF00528">
    <property type="entry name" value="BPD_transp_1"/>
    <property type="match status" value="1"/>
</dbReference>
<dbReference type="PROSITE" id="PS50928">
    <property type="entry name" value="ABC_TM1"/>
    <property type="match status" value="1"/>
</dbReference>
<organism evidence="11">
    <name type="scientific">Bifidobacterium longum subsp. infantis CCUG 52486</name>
    <dbReference type="NCBI Taxonomy" id="537937"/>
    <lineage>
        <taxon>Bacteria</taxon>
        <taxon>Bacillati</taxon>
        <taxon>Actinomycetota</taxon>
        <taxon>Actinomycetes</taxon>
        <taxon>Bifidobacteriales</taxon>
        <taxon>Bifidobacteriaceae</taxon>
        <taxon>Bifidobacterium</taxon>
    </lineage>
</organism>
<feature type="transmembrane region" description="Helical" evidence="8">
    <location>
        <begin position="274"/>
        <end position="294"/>
    </location>
</feature>
<keyword evidence="6 8" id="KW-1133">Transmembrane helix</keyword>
<dbReference type="AlphaFoldDB" id="C5E8K5"/>
<accession>C5E8K5</accession>
<dbReference type="InterPro" id="IPR000515">
    <property type="entry name" value="MetI-like"/>
</dbReference>
<evidence type="ECO:0000259" key="10">
    <source>
        <dbReference type="PROSITE" id="PS50928"/>
    </source>
</evidence>
<evidence type="ECO:0000256" key="2">
    <source>
        <dbReference type="ARBA" id="ARBA00022448"/>
    </source>
</evidence>
<keyword evidence="3" id="KW-1003">Cell membrane</keyword>
<dbReference type="EMBL" id="DS990238">
    <property type="protein sequence ID" value="EEQ54222.1"/>
    <property type="molecule type" value="Genomic_DNA"/>
</dbReference>
<feature type="domain" description="ABC transmembrane type-1" evidence="10">
    <location>
        <begin position="87"/>
        <end position="295"/>
    </location>
</feature>
<comment type="subcellular location">
    <subcellularLocation>
        <location evidence="1 8">Cell membrane</location>
        <topology evidence="1 8">Multi-pass membrane protein</topology>
    </subcellularLocation>
</comment>
<evidence type="ECO:0000256" key="7">
    <source>
        <dbReference type="ARBA" id="ARBA00023136"/>
    </source>
</evidence>
<dbReference type="PANTHER" id="PTHR30614:SF0">
    <property type="entry name" value="L-CYSTINE TRANSPORT SYSTEM PERMEASE PROTEIN TCYL"/>
    <property type="match status" value="1"/>
</dbReference>
<evidence type="ECO:0000313" key="11">
    <source>
        <dbReference type="EMBL" id="EEQ54222.1"/>
    </source>
</evidence>
<keyword evidence="5" id="KW-0029">Amino-acid transport</keyword>
<proteinExistence type="inferred from homology"/>
<dbReference type="CDD" id="cd06261">
    <property type="entry name" value="TM_PBP2"/>
    <property type="match status" value="1"/>
</dbReference>
<comment type="similarity">
    <text evidence="8">Belongs to the binding-protein-dependent transport system permease family.</text>
</comment>
<dbReference type="GO" id="GO:0006865">
    <property type="term" value="P:amino acid transport"/>
    <property type="evidence" value="ECO:0007669"/>
    <property type="project" value="UniProtKB-KW"/>
</dbReference>
<dbReference type="SUPFAM" id="SSF161098">
    <property type="entry name" value="MetI-like"/>
    <property type="match status" value="1"/>
</dbReference>
<evidence type="ECO:0000256" key="3">
    <source>
        <dbReference type="ARBA" id="ARBA00022475"/>
    </source>
</evidence>
<dbReference type="Gene3D" id="1.10.3720.10">
    <property type="entry name" value="MetI-like"/>
    <property type="match status" value="1"/>
</dbReference>
<dbReference type="HOGENOM" id="CLU_019602_1_2_11"/>
<feature type="transmembrane region" description="Helical" evidence="8">
    <location>
        <begin position="46"/>
        <end position="66"/>
    </location>
</feature>
<sequence length="345" mass="37967">MLVATCSSGCPTHPRNQIMAKKEVDGEGLNIPNRIKALPVKRPGPIVAAVIVVLLAAMLIQGLITNPRLDWPTVWKYLFNENVLEGIRYTLELTVISMVVAIILSVILAIMRKSINPVLRGVSWFFIWFFRGTPVYTQLIFWGLFAVLIPKISLGIPFTSVEFWSIDSNVVVTAFNAAWIGLALNEAAYLSEIVRAGLEAVDPGQTEAAKALGMNRTLIMRRIVLPQAMRIIIPPTGNETIGMLKTTSLVTAVPFTLELQFATNAIANRIYKPIPLLLVACFWYLLITSILMVVQSRLEAHFGKGFDARPVGTKGKQTPLPGKTDGEPKDDVDKLNQTTFVGLNA</sequence>
<dbReference type="GO" id="GO:0043190">
    <property type="term" value="C:ATP-binding cassette (ABC) transporter complex"/>
    <property type="evidence" value="ECO:0007669"/>
    <property type="project" value="InterPro"/>
</dbReference>
<evidence type="ECO:0000256" key="5">
    <source>
        <dbReference type="ARBA" id="ARBA00022970"/>
    </source>
</evidence>
<keyword evidence="7 8" id="KW-0472">Membrane</keyword>
<dbReference type="NCBIfam" id="TIGR01726">
    <property type="entry name" value="HEQRo_perm_3TM"/>
    <property type="match status" value="1"/>
</dbReference>
<dbReference type="PANTHER" id="PTHR30614">
    <property type="entry name" value="MEMBRANE COMPONENT OF AMINO ACID ABC TRANSPORTER"/>
    <property type="match status" value="1"/>
</dbReference>
<feature type="compositionally biased region" description="Basic and acidic residues" evidence="9">
    <location>
        <begin position="324"/>
        <end position="334"/>
    </location>
</feature>
<evidence type="ECO:0000256" key="8">
    <source>
        <dbReference type="RuleBase" id="RU363032"/>
    </source>
</evidence>
<feature type="transmembrane region" description="Helical" evidence="8">
    <location>
        <begin position="86"/>
        <end position="110"/>
    </location>
</feature>
<keyword evidence="2 8" id="KW-0813">Transport</keyword>
<protein>
    <submittedName>
        <fullName evidence="11">ABC transporter, permease protein</fullName>
    </submittedName>
</protein>
<dbReference type="InterPro" id="IPR035906">
    <property type="entry name" value="MetI-like_sf"/>
</dbReference>
<dbReference type="GO" id="GO:0022857">
    <property type="term" value="F:transmembrane transporter activity"/>
    <property type="evidence" value="ECO:0007669"/>
    <property type="project" value="InterPro"/>
</dbReference>
<dbReference type="Proteomes" id="UP000005084">
    <property type="component" value="Unassembled WGS sequence"/>
</dbReference>
<dbReference type="InterPro" id="IPR043429">
    <property type="entry name" value="ArtM/GltK/GlnP/TcyL/YhdX-like"/>
</dbReference>
<evidence type="ECO:0000256" key="6">
    <source>
        <dbReference type="ARBA" id="ARBA00022989"/>
    </source>
</evidence>
<evidence type="ECO:0000256" key="4">
    <source>
        <dbReference type="ARBA" id="ARBA00022692"/>
    </source>
</evidence>
<reference evidence="11" key="1">
    <citation type="submission" date="2008-08" db="EMBL/GenBank/DDBJ databases">
        <title>Annotation of Bifidobacterium longum subsp. infantis CCUG 52486.</title>
        <authorList>
            <consortium name="The Broad Institute Genome Sequencing Platform"/>
            <person name="Gougoulias C."/>
            <person name="Tuohy K.M."/>
            <person name="Gibson G.R."/>
            <person name="Ward D."/>
            <person name="Mehta T."/>
            <person name="Young S."/>
            <person name="Jaffe D."/>
            <person name="Gnerre S."/>
            <person name="Berlin A."/>
            <person name="Heiman D."/>
            <person name="Hepburn T."/>
            <person name="Shea T."/>
            <person name="Sykes S."/>
            <person name="Alvarado L."/>
            <person name="Kodira C."/>
            <person name="Borodovsky M."/>
            <person name="Lander E."/>
            <person name="Galagan J."/>
            <person name="Nusbaum C."/>
            <person name="Birren B."/>
        </authorList>
    </citation>
    <scope>NUCLEOTIDE SEQUENCE [LARGE SCALE GENOMIC DNA]</scope>
    <source>
        <strain evidence="11">CCUG 52486</strain>
    </source>
</reference>
<evidence type="ECO:0000256" key="9">
    <source>
        <dbReference type="SAM" id="MobiDB-lite"/>
    </source>
</evidence>
<feature type="region of interest" description="Disordered" evidence="9">
    <location>
        <begin position="312"/>
        <end position="338"/>
    </location>
</feature>
<dbReference type="InterPro" id="IPR010065">
    <property type="entry name" value="AA_ABC_transptr_permease_3TM"/>
</dbReference>
<name>C5E8K5_BIFLI</name>